<evidence type="ECO:0000256" key="1">
    <source>
        <dbReference type="ARBA" id="ARBA00007381"/>
    </source>
</evidence>
<evidence type="ECO:0000313" key="10">
    <source>
        <dbReference type="Proteomes" id="UP000017862"/>
    </source>
</evidence>
<feature type="domain" description="SHS2" evidence="8">
    <location>
        <begin position="23"/>
        <end position="219"/>
    </location>
</feature>
<dbReference type="GO" id="GO:0009898">
    <property type="term" value="C:cytoplasmic side of plasma membrane"/>
    <property type="evidence" value="ECO:0007669"/>
    <property type="project" value="UniProtKB-UniRule"/>
</dbReference>
<dbReference type="InterPro" id="IPR050696">
    <property type="entry name" value="FtsA/MreB"/>
</dbReference>
<dbReference type="EMBL" id="CP006604">
    <property type="protein sequence ID" value="AHA27962.1"/>
    <property type="molecule type" value="Genomic_DNA"/>
</dbReference>
<dbReference type="PIRSF" id="PIRSF003101">
    <property type="entry name" value="FtsA"/>
    <property type="match status" value="1"/>
</dbReference>
<evidence type="ECO:0000259" key="8">
    <source>
        <dbReference type="SMART" id="SM00842"/>
    </source>
</evidence>
<dbReference type="Proteomes" id="UP000017862">
    <property type="component" value="Chromosome"/>
</dbReference>
<reference evidence="9 10" key="1">
    <citation type="journal article" date="2014" name="Mol. Plant Microbe Interact.">
        <title>The complete genome sequence of Candidatus Liberibacter americanus, associated with citrus Huanglongbing.</title>
        <authorList>
            <person name="Wulff N.A."/>
            <person name="Zhang S."/>
            <person name="Setubal J.C."/>
            <person name="Almeida N.F."/>
            <person name="Martins E.C."/>
            <person name="Harakava R."/>
            <person name="Kumar D."/>
            <person name="Rangel L.T."/>
            <person name="Foissac X."/>
            <person name="Bove J."/>
            <person name="Gabriel D.W."/>
        </authorList>
    </citation>
    <scope>NUCLEOTIDE SEQUENCE [LARGE SCALE GENOMIC DNA]</scope>
    <source>
        <strain evidence="9 10">Sao Paulo</strain>
    </source>
</reference>
<dbReference type="GO" id="GO:0032153">
    <property type="term" value="C:cell division site"/>
    <property type="evidence" value="ECO:0007669"/>
    <property type="project" value="UniProtKB-UniRule"/>
</dbReference>
<keyword evidence="10" id="KW-1185">Reference proteome</keyword>
<comment type="subunit">
    <text evidence="6">Self-interacts. Interacts with FtsZ.</text>
</comment>
<dbReference type="STRING" id="1261131.lam_615"/>
<dbReference type="InterPro" id="IPR020823">
    <property type="entry name" value="Cell_div_FtsA"/>
</dbReference>
<keyword evidence="5 6" id="KW-0131">Cell cycle</keyword>
<evidence type="ECO:0000256" key="2">
    <source>
        <dbReference type="ARBA" id="ARBA00022475"/>
    </source>
</evidence>
<dbReference type="Pfam" id="PF14450">
    <property type="entry name" value="FtsA"/>
    <property type="match status" value="1"/>
</dbReference>
<dbReference type="KEGG" id="lar:lam_615"/>
<keyword evidence="4 6" id="KW-0472">Membrane</keyword>
<evidence type="ECO:0000256" key="5">
    <source>
        <dbReference type="ARBA" id="ARBA00023306"/>
    </source>
</evidence>
<dbReference type="Gene3D" id="3.30.420.40">
    <property type="match status" value="2"/>
</dbReference>
<organism evidence="9 10">
    <name type="scientific">Candidatus Liberibacter americanus str. Sao Paulo</name>
    <dbReference type="NCBI Taxonomy" id="1261131"/>
    <lineage>
        <taxon>Bacteria</taxon>
        <taxon>Pseudomonadati</taxon>
        <taxon>Pseudomonadota</taxon>
        <taxon>Alphaproteobacteria</taxon>
        <taxon>Hyphomicrobiales</taxon>
        <taxon>Rhizobiaceae</taxon>
        <taxon>Liberibacter</taxon>
    </lineage>
</organism>
<gene>
    <name evidence="6 9" type="primary">ftsA</name>
    <name evidence="9" type="ORF">lam_615</name>
</gene>
<accession>U6B8A0</accession>
<comment type="subcellular location">
    <subcellularLocation>
        <location evidence="6">Cell membrane</location>
        <topology evidence="6">Peripheral membrane protein</topology>
        <orientation evidence="6">Cytoplasmic side</orientation>
    </subcellularLocation>
    <text evidence="6">Localizes to the Z ring in an FtsZ-dependent manner. Targeted to the membrane through a conserved C-terminal amphipathic helix.</text>
</comment>
<dbReference type="CDD" id="cd24048">
    <property type="entry name" value="ASKHA_NBD_FtsA"/>
    <property type="match status" value="1"/>
</dbReference>
<evidence type="ECO:0000256" key="6">
    <source>
        <dbReference type="HAMAP-Rule" id="MF_02033"/>
    </source>
</evidence>
<dbReference type="RefSeq" id="WP_007557500.1">
    <property type="nucleotide sequence ID" value="NC_022793.1"/>
</dbReference>
<keyword evidence="2 6" id="KW-1003">Cell membrane</keyword>
<dbReference type="Gene3D" id="3.30.1490.110">
    <property type="match status" value="1"/>
</dbReference>
<dbReference type="HAMAP" id="MF_02033">
    <property type="entry name" value="FtsA"/>
    <property type="match status" value="1"/>
</dbReference>
<dbReference type="InterPro" id="IPR018181">
    <property type="entry name" value="Heat_shock_70_CS"/>
</dbReference>
<name>U6B8A0_9HYPH</name>
<proteinExistence type="inferred from homology"/>
<dbReference type="InterPro" id="IPR043129">
    <property type="entry name" value="ATPase_NBD"/>
</dbReference>
<protein>
    <recommendedName>
        <fullName evidence="6 7">Cell division protein FtsA</fullName>
    </recommendedName>
</protein>
<dbReference type="SMART" id="SM00842">
    <property type="entry name" value="FtsA"/>
    <property type="match status" value="1"/>
</dbReference>
<evidence type="ECO:0000256" key="3">
    <source>
        <dbReference type="ARBA" id="ARBA00022618"/>
    </source>
</evidence>
<dbReference type="GO" id="GO:0043093">
    <property type="term" value="P:FtsZ-dependent cytokinesis"/>
    <property type="evidence" value="ECO:0007669"/>
    <property type="project" value="UniProtKB-UniRule"/>
</dbReference>
<evidence type="ECO:0000256" key="4">
    <source>
        <dbReference type="ARBA" id="ARBA00023136"/>
    </source>
</evidence>
<dbReference type="PANTHER" id="PTHR32432">
    <property type="entry name" value="CELL DIVISION PROTEIN FTSA-RELATED"/>
    <property type="match status" value="1"/>
</dbReference>
<dbReference type="PATRIC" id="fig|1261131.3.peg.584"/>
<dbReference type="SUPFAM" id="SSF53067">
    <property type="entry name" value="Actin-like ATPase domain"/>
    <property type="match status" value="2"/>
</dbReference>
<dbReference type="eggNOG" id="COG0849">
    <property type="taxonomic scope" value="Bacteria"/>
</dbReference>
<dbReference type="NCBIfam" id="TIGR01174">
    <property type="entry name" value="ftsA"/>
    <property type="match status" value="1"/>
</dbReference>
<evidence type="ECO:0000313" key="9">
    <source>
        <dbReference type="EMBL" id="AHA27962.1"/>
    </source>
</evidence>
<dbReference type="AlphaFoldDB" id="U6B8A0"/>
<comment type="similarity">
    <text evidence="6 7">Belongs to the FtsA/MreB family.</text>
</comment>
<dbReference type="InterPro" id="IPR003494">
    <property type="entry name" value="SHS2_FtsA"/>
</dbReference>
<comment type="similarity">
    <text evidence="1">Belongs to the heat shock protein 70 family.</text>
</comment>
<keyword evidence="3 6" id="KW-0132">Cell division</keyword>
<evidence type="ECO:0000256" key="7">
    <source>
        <dbReference type="PIRNR" id="PIRNR003101"/>
    </source>
</evidence>
<comment type="function">
    <text evidence="6 7">Cell division protein that is involved in the assembly of the Z ring. May serve as a membrane anchor for the Z ring.</text>
</comment>
<dbReference type="HOGENOM" id="CLU_037850_3_0_5"/>
<dbReference type="Pfam" id="PF02491">
    <property type="entry name" value="SHS2_FTSA"/>
    <property type="match status" value="1"/>
</dbReference>
<dbReference type="PROSITE" id="PS00329">
    <property type="entry name" value="HSP70_2"/>
    <property type="match status" value="1"/>
</dbReference>
<sequence>MNILAPISLQYNKCLSPKRTYIISVLDIGSTKIVCMIGKLIPMDHSDVLPGRTHRIEIIGVGYQKSRGVKMGVIVNIDALEAVIRQVVDSAERMAGLTIDSIIVNISFGRLNSITHSVDINIGGRAVRRDDIQSLIRVSQKYSCEEDRTILHSVVTNYSMDEKSGIQSPISMFGSKLGMDVHFITVEKNAVKNVEIAINRAHLSVDAIVATTYASGLASIVDDEMKLGCIVIDMGGGTTKISVFDQEKLVYTDMITIGGCHVTNDLARGLSISFDDAERLKVIHANVISSIVDEYEILSVTSVGDFEQENKIQVSRAMVSHIVRARIEEILEILSDRIYKAGFGSLANKRLIITGGGSQLTGLQEMIRRMLSSNVRIGRPMGVSGLPFYAKGTSFSTAIGLMVYSQLSAKDMDSMGDSSYLHELKRDRISFLGRWLQKIS</sequence>
<dbReference type="PANTHER" id="PTHR32432:SF4">
    <property type="entry name" value="CELL DIVISION PROTEIN FTSA"/>
    <property type="match status" value="1"/>
</dbReference>